<dbReference type="InterPro" id="IPR036412">
    <property type="entry name" value="HAD-like_sf"/>
</dbReference>
<dbReference type="Proteomes" id="UP000295703">
    <property type="component" value="Unassembled WGS sequence"/>
</dbReference>
<keyword evidence="5" id="KW-1185">Reference proteome</keyword>
<dbReference type="Gene3D" id="1.25.40.20">
    <property type="entry name" value="Ankyrin repeat-containing domain"/>
    <property type="match status" value="1"/>
</dbReference>
<dbReference type="SFLD" id="SFLDG01129">
    <property type="entry name" value="C1.5:_HAD__Beta-PGM__Phosphata"/>
    <property type="match status" value="1"/>
</dbReference>
<dbReference type="Gene3D" id="3.40.50.1000">
    <property type="entry name" value="HAD superfamily/HAD-like"/>
    <property type="match status" value="1"/>
</dbReference>
<dbReference type="InterPro" id="IPR036770">
    <property type="entry name" value="Ankyrin_rpt-contain_sf"/>
</dbReference>
<keyword evidence="2" id="KW-0378">Hydrolase</keyword>
<dbReference type="Pfam" id="PF13419">
    <property type="entry name" value="HAD_2"/>
    <property type="match status" value="1"/>
</dbReference>
<dbReference type="PANTHER" id="PTHR46470:SF2">
    <property type="entry name" value="GLYCERALDEHYDE 3-PHOSPHATE PHOSPHATASE"/>
    <property type="match status" value="1"/>
</dbReference>
<dbReference type="PANTHER" id="PTHR46470">
    <property type="entry name" value="N-ACYLNEURAMINATE-9-PHOSPHATASE"/>
    <property type="match status" value="1"/>
</dbReference>
<dbReference type="GO" id="GO:0016791">
    <property type="term" value="F:phosphatase activity"/>
    <property type="evidence" value="ECO:0007669"/>
    <property type="project" value="TreeGrafter"/>
</dbReference>
<evidence type="ECO:0000256" key="2">
    <source>
        <dbReference type="ARBA" id="ARBA00022801"/>
    </source>
</evidence>
<evidence type="ECO:0000256" key="3">
    <source>
        <dbReference type="ARBA" id="ARBA00022842"/>
    </source>
</evidence>
<dbReference type="AlphaFoldDB" id="A0A4V3HWW3"/>
<dbReference type="STRING" id="5466.A0A4V3HWW3"/>
<gene>
    <name evidence="4" type="ORF">CTRI78_v002877</name>
</gene>
<dbReference type="InterPro" id="IPR041492">
    <property type="entry name" value="HAD_2"/>
</dbReference>
<evidence type="ECO:0000256" key="1">
    <source>
        <dbReference type="ARBA" id="ARBA00022723"/>
    </source>
</evidence>
<reference evidence="4 5" key="1">
    <citation type="submission" date="2018-12" db="EMBL/GenBank/DDBJ databases">
        <title>Genome sequence and assembly of Colletotrichum trifolii.</title>
        <authorList>
            <person name="Gan P."/>
            <person name="Shirasu K."/>
        </authorList>
    </citation>
    <scope>NUCLEOTIDE SEQUENCE [LARGE SCALE GENOMIC DNA]</scope>
    <source>
        <strain evidence="4 5">543-2</strain>
    </source>
</reference>
<dbReference type="InterPro" id="IPR023198">
    <property type="entry name" value="PGP-like_dom2"/>
</dbReference>
<dbReference type="EMBL" id="RYZW01000016">
    <property type="protein sequence ID" value="TDZ67560.1"/>
    <property type="molecule type" value="Genomic_DNA"/>
</dbReference>
<organism evidence="4 5">
    <name type="scientific">Colletotrichum trifolii</name>
    <dbReference type="NCBI Taxonomy" id="5466"/>
    <lineage>
        <taxon>Eukaryota</taxon>
        <taxon>Fungi</taxon>
        <taxon>Dikarya</taxon>
        <taxon>Ascomycota</taxon>
        <taxon>Pezizomycotina</taxon>
        <taxon>Sordariomycetes</taxon>
        <taxon>Hypocreomycetidae</taxon>
        <taxon>Glomerellales</taxon>
        <taxon>Glomerellaceae</taxon>
        <taxon>Colletotrichum</taxon>
        <taxon>Colletotrichum orbiculare species complex</taxon>
    </lineage>
</organism>
<name>A0A4V3HWW3_COLTR</name>
<dbReference type="InterPro" id="IPR051400">
    <property type="entry name" value="HAD-like_hydrolase"/>
</dbReference>
<dbReference type="GO" id="GO:0046872">
    <property type="term" value="F:metal ion binding"/>
    <property type="evidence" value="ECO:0007669"/>
    <property type="project" value="UniProtKB-KW"/>
</dbReference>
<comment type="caution">
    <text evidence="4">The sequence shown here is derived from an EMBL/GenBank/DDBJ whole genome shotgun (WGS) entry which is preliminary data.</text>
</comment>
<dbReference type="SFLD" id="SFLDS00003">
    <property type="entry name" value="Haloacid_Dehalogenase"/>
    <property type="match status" value="1"/>
</dbReference>
<protein>
    <submittedName>
        <fullName evidence="4">Uncharacterized protein</fullName>
    </submittedName>
</protein>
<proteinExistence type="predicted"/>
<dbReference type="Gene3D" id="1.10.150.240">
    <property type="entry name" value="Putative phosphatase, domain 2"/>
    <property type="match status" value="1"/>
</dbReference>
<accession>A0A4V3HWW3</accession>
<dbReference type="CDD" id="cd01427">
    <property type="entry name" value="HAD_like"/>
    <property type="match status" value="1"/>
</dbReference>
<dbReference type="InterPro" id="IPR023214">
    <property type="entry name" value="HAD_sf"/>
</dbReference>
<sequence>MATKLGNLPVELLRMVGSHLDSFTGTLSLLSQVNRQFHAIYSSMLYKAAISTDPAFAVKAAEAGNLDALKVALEHEVDLNYLHSLPDSKKELKKKEVTRQAAENLRWGSPLCLAVVGGRLHVVEWLLAQGRTVETVPSEVTEKKLHEVLARTFINLCSDVDFGPVHLAEYIDTANLRLDKNTIGLPTVHGDASRPPQPLGAMDMTNALNRTIRSRQRMAITASNESWGAYASIISFLLDRGASADKKSIASTSFDTTSLEEFLIQLIEGGSGRVKDALGFADNIAQNILNVVKVIRALGSRGGFRNEDAIEYYGTLIAAKSWFGFDLDDTLHEFRRASSGATSQTLEVVSQRYGTATSDLKDAYAEILCDKTLNAFSDGKTSFEYRRDRFAAVLERFSLPQDADVLNELLAIYEEALARSLQLKDGALSLLSTLRRVGKKIAVVTEGPQDAQERTIEQLGLAEYVDFLATTNFFRDSKVDGPFPKVLEHLQISAADMVFIGDSSSRDMIPAGEANILCILYAEEAESSWKTQPPQVNI</sequence>
<evidence type="ECO:0000313" key="4">
    <source>
        <dbReference type="EMBL" id="TDZ67560.1"/>
    </source>
</evidence>
<keyword evidence="1" id="KW-0479">Metal-binding</keyword>
<dbReference type="SUPFAM" id="SSF56784">
    <property type="entry name" value="HAD-like"/>
    <property type="match status" value="1"/>
</dbReference>
<keyword evidence="3" id="KW-0460">Magnesium</keyword>
<evidence type="ECO:0000313" key="5">
    <source>
        <dbReference type="Proteomes" id="UP000295703"/>
    </source>
</evidence>